<evidence type="ECO:0000313" key="2">
    <source>
        <dbReference type="EMBL" id="RDX61799.1"/>
    </source>
</evidence>
<dbReference type="AlphaFoldDB" id="A0A371E715"/>
<organism evidence="2 3">
    <name type="scientific">Mucuna pruriens</name>
    <name type="common">Velvet bean</name>
    <name type="synonym">Dolichos pruriens</name>
    <dbReference type="NCBI Taxonomy" id="157652"/>
    <lineage>
        <taxon>Eukaryota</taxon>
        <taxon>Viridiplantae</taxon>
        <taxon>Streptophyta</taxon>
        <taxon>Embryophyta</taxon>
        <taxon>Tracheophyta</taxon>
        <taxon>Spermatophyta</taxon>
        <taxon>Magnoliopsida</taxon>
        <taxon>eudicotyledons</taxon>
        <taxon>Gunneridae</taxon>
        <taxon>Pentapetalae</taxon>
        <taxon>rosids</taxon>
        <taxon>fabids</taxon>
        <taxon>Fabales</taxon>
        <taxon>Fabaceae</taxon>
        <taxon>Papilionoideae</taxon>
        <taxon>50 kb inversion clade</taxon>
        <taxon>NPAAA clade</taxon>
        <taxon>indigoferoid/millettioid clade</taxon>
        <taxon>Phaseoleae</taxon>
        <taxon>Mucuna</taxon>
    </lineage>
</organism>
<comment type="caution">
    <text evidence="2">The sequence shown here is derived from an EMBL/GenBank/DDBJ whole genome shotgun (WGS) entry which is preliminary data.</text>
</comment>
<feature type="region of interest" description="Disordered" evidence="1">
    <location>
        <begin position="19"/>
        <end position="56"/>
    </location>
</feature>
<name>A0A371E715_MUCPR</name>
<reference evidence="2" key="1">
    <citation type="submission" date="2018-05" db="EMBL/GenBank/DDBJ databases">
        <title>Draft genome of Mucuna pruriens seed.</title>
        <authorList>
            <person name="Nnadi N.E."/>
            <person name="Vos R."/>
            <person name="Hasami M.H."/>
            <person name="Devisetty U.K."/>
            <person name="Aguiy J.C."/>
        </authorList>
    </citation>
    <scope>NUCLEOTIDE SEQUENCE [LARGE SCALE GENOMIC DNA]</scope>
    <source>
        <strain evidence="2">JCA_2017</strain>
    </source>
</reference>
<dbReference type="Proteomes" id="UP000257109">
    <property type="component" value="Unassembled WGS sequence"/>
</dbReference>
<proteinExistence type="predicted"/>
<evidence type="ECO:0000256" key="1">
    <source>
        <dbReference type="SAM" id="MobiDB-lite"/>
    </source>
</evidence>
<gene>
    <name evidence="2" type="ORF">CR513_59937</name>
</gene>
<dbReference type="EMBL" id="QJKJ01015898">
    <property type="protein sequence ID" value="RDX61799.1"/>
    <property type="molecule type" value="Genomic_DNA"/>
</dbReference>
<protein>
    <submittedName>
        <fullName evidence="2">Uncharacterized protein</fullName>
    </submittedName>
</protein>
<evidence type="ECO:0000313" key="3">
    <source>
        <dbReference type="Proteomes" id="UP000257109"/>
    </source>
</evidence>
<sequence>MEMKEVVFTWSDCADEFKKGKGTGWRKQYRQNAPPKAGRRQKDATEMRSCVPQVGSSHPCEMGSCAPQAGSSHPCNPAGMQGVWRHVRHDG</sequence>
<feature type="non-terminal residue" evidence="2">
    <location>
        <position position="1"/>
    </location>
</feature>
<keyword evidence="3" id="KW-1185">Reference proteome</keyword>
<accession>A0A371E715</accession>